<gene>
    <name evidence="1" type="ORF">SAMN05216195_10212</name>
</gene>
<organism evidence="1 2">
    <name type="scientific">Lentzea flaviverrucosa</name>
    <dbReference type="NCBI Taxonomy" id="200379"/>
    <lineage>
        <taxon>Bacteria</taxon>
        <taxon>Bacillati</taxon>
        <taxon>Actinomycetota</taxon>
        <taxon>Actinomycetes</taxon>
        <taxon>Pseudonocardiales</taxon>
        <taxon>Pseudonocardiaceae</taxon>
        <taxon>Lentzea</taxon>
    </lineage>
</organism>
<evidence type="ECO:0000313" key="2">
    <source>
        <dbReference type="Proteomes" id="UP000199028"/>
    </source>
</evidence>
<dbReference type="OrthoDB" id="9995208at2"/>
<sequence>MPVESRPDEESAGHSPDETCLAYTDEAIDVRITKLAAERYELAWSDLVVNEWSEEFPSLPIAMARMAALLHCGVHRWDRGLVSTEEFTATAGRWLYYATDGWSIRPTRDIPPWRGRSMPIDIAALLPGTYYDEAQELIYLSDRQLKCNWSLMCLEPAAAMRDTPTDSGLGPIPICQRCAEWERHAGSEPLLQPLKACRHCHHNIHQLTMAGAEWFNRRRSAGTAVHTAGQWIIDRTDGICLEHQHGHEPIIAHAGRDVSSHAGQPSATDIGTGHVYAIRLRHDRGTVTITVGLASTPHIAVDMVLAAENAPRTAVMWVKAQPRCDYCTSLATRYVHDSGDDTPLCDACARSQYGGTVKAVREATGKLGISRYPLVPEQDWAAQPQGEQTTRP</sequence>
<keyword evidence="2" id="KW-1185">Reference proteome</keyword>
<reference evidence="2" key="1">
    <citation type="submission" date="2016-10" db="EMBL/GenBank/DDBJ databases">
        <authorList>
            <person name="Varghese N."/>
            <person name="Submissions S."/>
        </authorList>
    </citation>
    <scope>NUCLEOTIDE SEQUENCE [LARGE SCALE GENOMIC DNA]</scope>
    <source>
        <strain evidence="2">CGMCC 4.578</strain>
    </source>
</reference>
<dbReference type="EMBL" id="FOFT01000002">
    <property type="protein sequence ID" value="SEQ26390.1"/>
    <property type="molecule type" value="Genomic_DNA"/>
</dbReference>
<accession>A0A1H9EKX6</accession>
<name>A0A1H9EKX6_9PSEU</name>
<evidence type="ECO:0000313" key="1">
    <source>
        <dbReference type="EMBL" id="SEQ26390.1"/>
    </source>
</evidence>
<protein>
    <submittedName>
        <fullName evidence="1">Uncharacterized protein</fullName>
    </submittedName>
</protein>
<dbReference type="RefSeq" id="WP_090063655.1">
    <property type="nucleotide sequence ID" value="NZ_FOFT01000002.1"/>
</dbReference>
<dbReference type="AlphaFoldDB" id="A0A1H9EKX6"/>
<proteinExistence type="predicted"/>
<dbReference type="Proteomes" id="UP000199028">
    <property type="component" value="Unassembled WGS sequence"/>
</dbReference>